<dbReference type="EMBL" id="AP026382">
    <property type="protein sequence ID" value="BDN95362.1"/>
    <property type="molecule type" value="Genomic_DNA"/>
</dbReference>
<evidence type="ECO:0000313" key="2">
    <source>
        <dbReference type="Proteomes" id="UP001058317"/>
    </source>
</evidence>
<dbReference type="Proteomes" id="UP001058317">
    <property type="component" value="Chromosome"/>
</dbReference>
<gene>
    <name evidence="1" type="ORF">KAM621c_04670</name>
</gene>
<proteinExistence type="predicted"/>
<protein>
    <submittedName>
        <fullName evidence="1">Uncharacterized protein</fullName>
    </submittedName>
</protein>
<evidence type="ECO:0000313" key="1">
    <source>
        <dbReference type="EMBL" id="BDN95362.1"/>
    </source>
</evidence>
<name>A0AAD1P1F0_CITBR</name>
<sequence length="120" mass="14078">MKISQDSFSRQGLTAVDVFFVVLFEVDAVDQLEGVYRIHIPALIVLRCHQLYPLNEQRIKEKNEDRKNNQPPILANHYQTLCIHAQACREYTRNLQAEKQTYNAFTLLKDRRSLLLIDSF</sequence>
<reference evidence="1" key="1">
    <citation type="submission" date="2022-07" db="EMBL/GenBank/DDBJ databases">
        <title>Complete genome sequence of carbapenem-resistant Citrobacter spp. in Japan.</title>
        <authorList>
            <person name="Maehana S."/>
            <person name="Suzuki M."/>
            <person name="Kitasato H."/>
        </authorList>
    </citation>
    <scope>NUCLEOTIDE SEQUENCE</scope>
    <source>
        <strain evidence="1">KAM621</strain>
    </source>
</reference>
<organism evidence="1 2">
    <name type="scientific">Citrobacter braakii</name>
    <dbReference type="NCBI Taxonomy" id="57706"/>
    <lineage>
        <taxon>Bacteria</taxon>
        <taxon>Pseudomonadati</taxon>
        <taxon>Pseudomonadota</taxon>
        <taxon>Gammaproteobacteria</taxon>
        <taxon>Enterobacterales</taxon>
        <taxon>Enterobacteriaceae</taxon>
        <taxon>Citrobacter</taxon>
        <taxon>Citrobacter freundii complex</taxon>
    </lineage>
</organism>
<dbReference type="AlphaFoldDB" id="A0AAD1P1F0"/>
<accession>A0AAD1P1F0</accession>